<dbReference type="InterPro" id="IPR003477">
    <property type="entry name" value="PemK-like"/>
</dbReference>
<dbReference type="EC" id="3.1.-.-" evidence="1"/>
<dbReference type="Pfam" id="PF02452">
    <property type="entry name" value="PemK_toxin"/>
    <property type="match status" value="1"/>
</dbReference>
<dbReference type="PANTHER" id="PTHR33988">
    <property type="entry name" value="ENDORIBONUCLEASE MAZF-RELATED"/>
    <property type="match status" value="1"/>
</dbReference>
<reference evidence="2" key="1">
    <citation type="submission" date="2020-08" db="EMBL/GenBank/DDBJ databases">
        <title>Lewinella bacteria from marine environments.</title>
        <authorList>
            <person name="Zhong Y."/>
        </authorList>
    </citation>
    <scope>NUCLEOTIDE SEQUENCE</scope>
    <source>
        <strain evidence="2">KCTC 42187</strain>
    </source>
</reference>
<dbReference type="SUPFAM" id="SSF50118">
    <property type="entry name" value="Cell growth inhibitor/plasmid maintenance toxic component"/>
    <property type="match status" value="1"/>
</dbReference>
<comment type="function">
    <text evidence="1">Toxic component of a type II toxin-antitoxin (TA) system.</text>
</comment>
<proteinExistence type="inferred from homology"/>
<evidence type="ECO:0000313" key="2">
    <source>
        <dbReference type="EMBL" id="MBC6994655.1"/>
    </source>
</evidence>
<dbReference type="RefSeq" id="WP_187466721.1">
    <property type="nucleotide sequence ID" value="NZ_JACSIT010000100.1"/>
</dbReference>
<dbReference type="GO" id="GO:0006402">
    <property type="term" value="P:mRNA catabolic process"/>
    <property type="evidence" value="ECO:0007669"/>
    <property type="project" value="TreeGrafter"/>
</dbReference>
<dbReference type="Gene3D" id="2.30.30.110">
    <property type="match status" value="1"/>
</dbReference>
<dbReference type="GO" id="GO:0016787">
    <property type="term" value="F:hydrolase activity"/>
    <property type="evidence" value="ECO:0007669"/>
    <property type="project" value="UniProtKB-KW"/>
</dbReference>
<dbReference type="Proteomes" id="UP000650081">
    <property type="component" value="Unassembled WGS sequence"/>
</dbReference>
<comment type="caution">
    <text evidence="2">The sequence shown here is derived from an EMBL/GenBank/DDBJ whole genome shotgun (WGS) entry which is preliminary data.</text>
</comment>
<keyword evidence="1" id="KW-0378">Hydrolase</keyword>
<dbReference type="EMBL" id="JACSIT010000100">
    <property type="protein sequence ID" value="MBC6994655.1"/>
    <property type="molecule type" value="Genomic_DNA"/>
</dbReference>
<dbReference type="PIRSF" id="PIRSF033490">
    <property type="entry name" value="MazF"/>
    <property type="match status" value="1"/>
</dbReference>
<keyword evidence="3" id="KW-1185">Reference proteome</keyword>
<dbReference type="AlphaFoldDB" id="A0A923PLJ5"/>
<organism evidence="2 3">
    <name type="scientific">Neolewinella lacunae</name>
    <dbReference type="NCBI Taxonomy" id="1517758"/>
    <lineage>
        <taxon>Bacteria</taxon>
        <taxon>Pseudomonadati</taxon>
        <taxon>Bacteroidota</taxon>
        <taxon>Saprospiria</taxon>
        <taxon>Saprospirales</taxon>
        <taxon>Lewinellaceae</taxon>
        <taxon>Neolewinella</taxon>
    </lineage>
</organism>
<protein>
    <recommendedName>
        <fullName evidence="1">mRNA interferase</fullName>
        <ecNumber evidence="1">3.1.-.-</ecNumber>
    </recommendedName>
</protein>
<accession>A0A923PLJ5</accession>
<sequence length="124" mass="13956">MDGRNAESRGTVKKRGDVWWVRFDPFEGNEIQKTRPAIIVSNDLSNRVLSRFQVVPVSSQIRKIYPGETLITLNGLTRKAMADQITTVSERRLTDKLATLSLEDLMAVEAAIGIQLDLDLVKEE</sequence>
<evidence type="ECO:0000313" key="3">
    <source>
        <dbReference type="Proteomes" id="UP000650081"/>
    </source>
</evidence>
<dbReference type="GO" id="GO:0004521">
    <property type="term" value="F:RNA endonuclease activity"/>
    <property type="evidence" value="ECO:0007669"/>
    <property type="project" value="TreeGrafter"/>
</dbReference>
<dbReference type="InterPro" id="IPR011067">
    <property type="entry name" value="Plasmid_toxin/cell-grow_inhib"/>
</dbReference>
<dbReference type="GO" id="GO:0016075">
    <property type="term" value="P:rRNA catabolic process"/>
    <property type="evidence" value="ECO:0007669"/>
    <property type="project" value="TreeGrafter"/>
</dbReference>
<comment type="similarity">
    <text evidence="1">Belongs to the PemK/MazF family.</text>
</comment>
<evidence type="ECO:0000256" key="1">
    <source>
        <dbReference type="PIRNR" id="PIRNR033490"/>
    </source>
</evidence>
<name>A0A923PLJ5_9BACT</name>
<keyword evidence="1" id="KW-0540">Nuclease</keyword>
<dbReference type="GO" id="GO:0003677">
    <property type="term" value="F:DNA binding"/>
    <property type="evidence" value="ECO:0007669"/>
    <property type="project" value="InterPro"/>
</dbReference>
<gene>
    <name evidence="2" type="ORF">H9S92_10805</name>
</gene>
<keyword evidence="1" id="KW-0255">Endonuclease</keyword>